<dbReference type="PROSITE" id="PS50800">
    <property type="entry name" value="SAP"/>
    <property type="match status" value="1"/>
</dbReference>
<dbReference type="Gene3D" id="1.10.720.30">
    <property type="entry name" value="SAP domain"/>
    <property type="match status" value="1"/>
</dbReference>
<proteinExistence type="predicted"/>
<evidence type="ECO:0000313" key="2">
    <source>
        <dbReference type="EMBL" id="KAJ8605838.1"/>
    </source>
</evidence>
<comment type="caution">
    <text evidence="2">The sequence shown here is derived from an EMBL/GenBank/DDBJ whole genome shotgun (WGS) entry which is preliminary data.</text>
</comment>
<sequence>MDTLANIAVSQLARGETVKDLKSQCRSAGFAVSGTKQELAARLEAASVRSEPYCFRITSLPLNAGAIKQGSLRVTTANNGDVAIAKLEPLPSVQIPGAVRRVARVVPCAIPFAVSVVRHDNVFRTRNVDPPPVCDVCRDPAEVYDDLDAIPVHLHLCAAGIDPVQIIKDMYHITTLAAPPLLRVCRKGCLTYELQERLDDDDDA</sequence>
<dbReference type="AlphaFoldDB" id="A0AAD7XKA4"/>
<reference evidence="2" key="1">
    <citation type="submission" date="2023-01" db="EMBL/GenBank/DDBJ databases">
        <title>Metagenome sequencing of chrysophaentin producing Chrysophaeum taylorii.</title>
        <authorList>
            <person name="Davison J."/>
            <person name="Bewley C."/>
        </authorList>
    </citation>
    <scope>NUCLEOTIDE SEQUENCE</scope>
    <source>
        <strain evidence="2">NIES-1699</strain>
    </source>
</reference>
<dbReference type="EMBL" id="JAQMWT010000309">
    <property type="protein sequence ID" value="KAJ8605838.1"/>
    <property type="molecule type" value="Genomic_DNA"/>
</dbReference>
<accession>A0AAD7XKA4</accession>
<dbReference type="SUPFAM" id="SSF68906">
    <property type="entry name" value="SAP domain"/>
    <property type="match status" value="1"/>
</dbReference>
<protein>
    <recommendedName>
        <fullName evidence="1">SAP domain-containing protein</fullName>
    </recommendedName>
</protein>
<feature type="domain" description="SAP" evidence="1">
    <location>
        <begin position="13"/>
        <end position="47"/>
    </location>
</feature>
<gene>
    <name evidence="2" type="ORF">CTAYLR_000509</name>
</gene>
<evidence type="ECO:0000259" key="1">
    <source>
        <dbReference type="PROSITE" id="PS50800"/>
    </source>
</evidence>
<dbReference type="InterPro" id="IPR003034">
    <property type="entry name" value="SAP_dom"/>
</dbReference>
<organism evidence="2 3">
    <name type="scientific">Chrysophaeum taylorii</name>
    <dbReference type="NCBI Taxonomy" id="2483200"/>
    <lineage>
        <taxon>Eukaryota</taxon>
        <taxon>Sar</taxon>
        <taxon>Stramenopiles</taxon>
        <taxon>Ochrophyta</taxon>
        <taxon>Pelagophyceae</taxon>
        <taxon>Pelagomonadales</taxon>
        <taxon>Pelagomonadaceae</taxon>
        <taxon>Chrysophaeum</taxon>
    </lineage>
</organism>
<dbReference type="Pfam" id="PF02037">
    <property type="entry name" value="SAP"/>
    <property type="match status" value="1"/>
</dbReference>
<dbReference type="InterPro" id="IPR036361">
    <property type="entry name" value="SAP_dom_sf"/>
</dbReference>
<evidence type="ECO:0000313" key="3">
    <source>
        <dbReference type="Proteomes" id="UP001230188"/>
    </source>
</evidence>
<dbReference type="SMART" id="SM00513">
    <property type="entry name" value="SAP"/>
    <property type="match status" value="1"/>
</dbReference>
<dbReference type="Proteomes" id="UP001230188">
    <property type="component" value="Unassembled WGS sequence"/>
</dbReference>
<name>A0AAD7XKA4_9STRA</name>
<keyword evidence="3" id="KW-1185">Reference proteome</keyword>